<evidence type="ECO:0000313" key="3">
    <source>
        <dbReference type="Proteomes" id="UP000091820"/>
    </source>
</evidence>
<protein>
    <submittedName>
        <fullName evidence="2">Uncharacterized protein</fullName>
    </submittedName>
</protein>
<name>A0A1A9X5A0_9MUSC</name>
<proteinExistence type="predicted"/>
<evidence type="ECO:0000256" key="1">
    <source>
        <dbReference type="SAM" id="Phobius"/>
    </source>
</evidence>
<accession>A0A1A9X5A0</accession>
<sequence>MKISKLKISSCKVKKFLIDLMRCFLWLLQMKFQLGYLSDFCKHNGLTTNLLYFITVIHLPYKRIVPSVSPILFLDMHLYPPKSVDCKRLICKIISTAYILTSFSVSTYLSPAIIISPKDR</sequence>
<dbReference type="EnsemblMetazoa" id="GBRI044725-RA">
    <property type="protein sequence ID" value="GBRI044725-PA"/>
    <property type="gene ID" value="GBRI044725"/>
</dbReference>
<feature type="transmembrane region" description="Helical" evidence="1">
    <location>
        <begin position="95"/>
        <end position="115"/>
    </location>
</feature>
<dbReference type="AlphaFoldDB" id="A0A1A9X5A0"/>
<reference evidence="2" key="2">
    <citation type="submission" date="2020-05" db="UniProtKB">
        <authorList>
            <consortium name="EnsemblMetazoa"/>
        </authorList>
    </citation>
    <scope>IDENTIFICATION</scope>
    <source>
        <strain evidence="2">IAEA</strain>
    </source>
</reference>
<keyword evidence="1" id="KW-0812">Transmembrane</keyword>
<reference evidence="3" key="1">
    <citation type="submission" date="2014-03" db="EMBL/GenBank/DDBJ databases">
        <authorList>
            <person name="Aksoy S."/>
            <person name="Warren W."/>
            <person name="Wilson R.K."/>
        </authorList>
    </citation>
    <scope>NUCLEOTIDE SEQUENCE [LARGE SCALE GENOMIC DNA]</scope>
    <source>
        <strain evidence="3">IAEA</strain>
    </source>
</reference>
<keyword evidence="3" id="KW-1185">Reference proteome</keyword>
<keyword evidence="1" id="KW-0472">Membrane</keyword>
<dbReference type="VEuPathDB" id="VectorBase:GBRI044725"/>
<dbReference type="Proteomes" id="UP000091820">
    <property type="component" value="Unassembled WGS sequence"/>
</dbReference>
<keyword evidence="1" id="KW-1133">Transmembrane helix</keyword>
<organism evidence="2 3">
    <name type="scientific">Glossina brevipalpis</name>
    <dbReference type="NCBI Taxonomy" id="37001"/>
    <lineage>
        <taxon>Eukaryota</taxon>
        <taxon>Metazoa</taxon>
        <taxon>Ecdysozoa</taxon>
        <taxon>Arthropoda</taxon>
        <taxon>Hexapoda</taxon>
        <taxon>Insecta</taxon>
        <taxon>Pterygota</taxon>
        <taxon>Neoptera</taxon>
        <taxon>Endopterygota</taxon>
        <taxon>Diptera</taxon>
        <taxon>Brachycera</taxon>
        <taxon>Muscomorpha</taxon>
        <taxon>Hippoboscoidea</taxon>
        <taxon>Glossinidae</taxon>
        <taxon>Glossina</taxon>
    </lineage>
</organism>
<evidence type="ECO:0000313" key="2">
    <source>
        <dbReference type="EnsemblMetazoa" id="GBRI044725-PA"/>
    </source>
</evidence>